<sequence>MEVTEVNIKLTYARDNEGFVKDINIISSKELTKLERIILQQSFKEPKNRMEIEIECNKQ</sequence>
<reference evidence="1 2" key="1">
    <citation type="journal article" date="2018" name="Front. Microbiol.">
        <title>Description and Comparative Genomics of Macrococcus caseolyticus subsp. hominis subsp. nov., Macrococcus goetzii sp. nov., Macrococcus epidermidis sp. nov., and Macrococcus bohemicus sp. nov., Novel Macrococci From Human Clinical Material With Virulence Potential and Suspected Uptake of Foreign DNA by Natural Transformation.</title>
        <authorList>
            <person name="Maslanova I."/>
            <person name="Wertheimer Z."/>
            <person name="Sedlacek I."/>
            <person name="Svec P."/>
            <person name="Indrakova A."/>
            <person name="Kovarovic V."/>
            <person name="Schumann P."/>
            <person name="Sproer C."/>
            <person name="Kralova S."/>
            <person name="Sedo O."/>
            <person name="Kristofova L."/>
            <person name="Vrbovska V."/>
            <person name="Fuzik T."/>
            <person name="Petras P."/>
            <person name="Zdrahal Z."/>
            <person name="Ruzickova V."/>
            <person name="Doskar J."/>
            <person name="Pantucek R."/>
        </authorList>
    </citation>
    <scope>NUCLEOTIDE SEQUENCE [LARGE SCALE GENOMIC DNA]</scope>
    <source>
        <strain evidence="1 2">CCM 4927</strain>
    </source>
</reference>
<organism evidence="1 2">
    <name type="scientific">Macrococcoides goetzii</name>
    <dbReference type="NCBI Taxonomy" id="1891097"/>
    <lineage>
        <taxon>Bacteria</taxon>
        <taxon>Bacillati</taxon>
        <taxon>Bacillota</taxon>
        <taxon>Bacilli</taxon>
        <taxon>Bacillales</taxon>
        <taxon>Staphylococcaceae</taxon>
        <taxon>Macrococcoides</taxon>
    </lineage>
</organism>
<dbReference type="Proteomes" id="UP000229523">
    <property type="component" value="Unassembled WGS sequence"/>
</dbReference>
<dbReference type="EMBL" id="MJBI02000009">
    <property type="protein sequence ID" value="RAI79311.1"/>
    <property type="molecule type" value="Genomic_DNA"/>
</dbReference>
<evidence type="ECO:0000313" key="2">
    <source>
        <dbReference type="Proteomes" id="UP000229523"/>
    </source>
</evidence>
<dbReference type="RefSeq" id="WP_099576848.1">
    <property type="nucleotide sequence ID" value="NZ_MJBI02000009.1"/>
</dbReference>
<comment type="caution">
    <text evidence="1">The sequence shown here is derived from an EMBL/GenBank/DDBJ whole genome shotgun (WGS) entry which is preliminary data.</text>
</comment>
<evidence type="ECO:0000313" key="1">
    <source>
        <dbReference type="EMBL" id="RAI79311.1"/>
    </source>
</evidence>
<accession>A0A2G5NV68</accession>
<gene>
    <name evidence="1" type="ORF">BFS35_012180</name>
</gene>
<protein>
    <submittedName>
        <fullName evidence="1">Uncharacterized protein</fullName>
    </submittedName>
</protein>
<keyword evidence="2" id="KW-1185">Reference proteome</keyword>
<proteinExistence type="predicted"/>
<name>A0A2G5NV68_9STAP</name>
<dbReference type="AlphaFoldDB" id="A0A2G5NV68"/>